<dbReference type="AlphaFoldDB" id="A0A401Q9T9"/>
<evidence type="ECO:0000313" key="1">
    <source>
        <dbReference type="EMBL" id="GCB82087.1"/>
    </source>
</evidence>
<dbReference type="InterPro" id="IPR052231">
    <property type="entry name" value="Rho_GEF_signaling-related"/>
</dbReference>
<keyword evidence="2" id="KW-1185">Reference proteome</keyword>
<feature type="non-terminal residue" evidence="1">
    <location>
        <position position="225"/>
    </location>
</feature>
<dbReference type="PANTHER" id="PTHR45845">
    <property type="entry name" value="RHO GUANINE NUCLEOTIDE EXCHANGE FACTOR-RELATED"/>
    <property type="match status" value="1"/>
</dbReference>
<accession>A0A401Q9T9</accession>
<dbReference type="PANTHER" id="PTHR45845:SF4">
    <property type="entry name" value="PLECKSTRIN HOMOLOGY DOMAIN CONTAINING, FAMILY G (WITH RHOGEF DOMAIN) MEMBER 4"/>
    <property type="match status" value="1"/>
</dbReference>
<dbReference type="OrthoDB" id="8957108at2759"/>
<reference evidence="1 2" key="1">
    <citation type="journal article" date="2018" name="Nat. Ecol. Evol.">
        <title>Shark genomes provide insights into elasmobranch evolution and the origin of vertebrates.</title>
        <authorList>
            <person name="Hara Y"/>
            <person name="Yamaguchi K"/>
            <person name="Onimaru K"/>
            <person name="Kadota M"/>
            <person name="Koyanagi M"/>
            <person name="Keeley SD"/>
            <person name="Tatsumi K"/>
            <person name="Tanaka K"/>
            <person name="Motone F"/>
            <person name="Kageyama Y"/>
            <person name="Nozu R"/>
            <person name="Adachi N"/>
            <person name="Nishimura O"/>
            <person name="Nakagawa R"/>
            <person name="Tanegashima C"/>
            <person name="Kiyatake I"/>
            <person name="Matsumoto R"/>
            <person name="Murakumo K"/>
            <person name="Nishida K"/>
            <person name="Terakita A"/>
            <person name="Kuratani S"/>
            <person name="Sato K"/>
            <person name="Hyodo S Kuraku.S."/>
        </authorList>
    </citation>
    <scope>NUCLEOTIDE SEQUENCE [LARGE SCALE GENOMIC DNA]</scope>
</reference>
<proteinExistence type="predicted"/>
<dbReference type="EMBL" id="BFAA01023225">
    <property type="protein sequence ID" value="GCB82087.1"/>
    <property type="molecule type" value="Genomic_DNA"/>
</dbReference>
<dbReference type="Proteomes" id="UP000288216">
    <property type="component" value="Unassembled WGS sequence"/>
</dbReference>
<comment type="caution">
    <text evidence="1">The sequence shown here is derived from an EMBL/GenBank/DDBJ whole genome shotgun (WGS) entry which is preliminary data.</text>
</comment>
<evidence type="ECO:0000313" key="2">
    <source>
        <dbReference type="Proteomes" id="UP000288216"/>
    </source>
</evidence>
<sequence length="225" mass="26361">MEGGDRSERYANLPVTLLPVCVRQEIPVLIEEDQMLMRQVLQDARLTGLQQEGAAILVKLRRETVSISGSKDCTPDMELTCALYNQVDEEVHRLVQVSNQRQRDLENLAKFWRFEEQFREVSDWFRDTGQPQMDEYGEMGDSLPALRKKQQEFCIFNHAALEYCQKAQGLLRDMVHWEAATSPQLGAFVDRLQDYRTQLTDFTQRAEQCRLTIDRAIRLYEFFKM</sequence>
<gene>
    <name evidence="1" type="ORF">scyTo_0022616</name>
</gene>
<name>A0A401Q9T9_SCYTO</name>
<protein>
    <submittedName>
        <fullName evidence="1">Uncharacterized protein</fullName>
    </submittedName>
</protein>
<dbReference type="SUPFAM" id="SSF46966">
    <property type="entry name" value="Spectrin repeat"/>
    <property type="match status" value="1"/>
</dbReference>
<dbReference type="Gene3D" id="1.20.58.60">
    <property type="match status" value="1"/>
</dbReference>
<dbReference type="STRING" id="75743.A0A401Q9T9"/>
<organism evidence="1 2">
    <name type="scientific">Scyliorhinus torazame</name>
    <name type="common">Cloudy catshark</name>
    <name type="synonym">Catulus torazame</name>
    <dbReference type="NCBI Taxonomy" id="75743"/>
    <lineage>
        <taxon>Eukaryota</taxon>
        <taxon>Metazoa</taxon>
        <taxon>Chordata</taxon>
        <taxon>Craniata</taxon>
        <taxon>Vertebrata</taxon>
        <taxon>Chondrichthyes</taxon>
        <taxon>Elasmobranchii</taxon>
        <taxon>Galeomorphii</taxon>
        <taxon>Galeoidea</taxon>
        <taxon>Carcharhiniformes</taxon>
        <taxon>Scyliorhinidae</taxon>
        <taxon>Scyliorhinus</taxon>
    </lineage>
</organism>